<organism evidence="1 2">
    <name type="scientific">Cercopithifilaria johnstoni</name>
    <dbReference type="NCBI Taxonomy" id="2874296"/>
    <lineage>
        <taxon>Eukaryota</taxon>
        <taxon>Metazoa</taxon>
        <taxon>Ecdysozoa</taxon>
        <taxon>Nematoda</taxon>
        <taxon>Chromadorea</taxon>
        <taxon>Rhabditida</taxon>
        <taxon>Spirurina</taxon>
        <taxon>Spiruromorpha</taxon>
        <taxon>Filarioidea</taxon>
        <taxon>Onchocercidae</taxon>
        <taxon>Cercopithifilaria</taxon>
    </lineage>
</organism>
<evidence type="ECO:0000313" key="1">
    <source>
        <dbReference type="EMBL" id="CAG9532280.1"/>
    </source>
</evidence>
<gene>
    <name evidence="1" type="ORF">CJOHNSTONI_LOCUS2601</name>
</gene>
<protein>
    <submittedName>
        <fullName evidence="1">Uncharacterized protein</fullName>
    </submittedName>
</protein>
<dbReference type="OrthoDB" id="5773441at2759"/>
<comment type="caution">
    <text evidence="1">The sequence shown here is derived from an EMBL/GenBank/DDBJ whole genome shotgun (WGS) entry which is preliminary data.</text>
</comment>
<reference evidence="1" key="1">
    <citation type="submission" date="2021-09" db="EMBL/GenBank/DDBJ databases">
        <authorList>
            <consortium name="Pathogen Informatics"/>
        </authorList>
    </citation>
    <scope>NUCLEOTIDE SEQUENCE</scope>
</reference>
<sequence>MNGMARILGESDRWTKNLVIPLHAILIGLPKTLRHRINIFAHRIEDICKLNAEFESCINSCGDQTISHILLKGQISWTSICDAYHYNTGDFLSYIVPCWSKYGNDVVTLCATQTATLQHAATSLVDNGIHMVSEHLDDLCKLANELLKYLLVLESYISERER</sequence>
<evidence type="ECO:0000313" key="2">
    <source>
        <dbReference type="Proteomes" id="UP000746747"/>
    </source>
</evidence>
<keyword evidence="2" id="KW-1185">Reference proteome</keyword>
<dbReference type="EMBL" id="CAKAEH010000931">
    <property type="protein sequence ID" value="CAG9532280.1"/>
    <property type="molecule type" value="Genomic_DNA"/>
</dbReference>
<dbReference type="Proteomes" id="UP000746747">
    <property type="component" value="Unassembled WGS sequence"/>
</dbReference>
<name>A0A8J2M024_9BILA</name>
<proteinExistence type="predicted"/>
<dbReference type="AlphaFoldDB" id="A0A8J2M024"/>
<accession>A0A8J2M024</accession>